<accession>A0A5B7EZF0</accession>
<sequence>MPIVPVGSIEECVGSTVQLLPISGTGNFVYSGAHIRVHITTQAHLGSNHLEPGYHGDILRYCMLGGGSGFFVNTRSGNDGSSLNHVDSSTH</sequence>
<dbReference type="EMBL" id="VSRR010004109">
    <property type="protein sequence ID" value="MPC38587.1"/>
    <property type="molecule type" value="Genomic_DNA"/>
</dbReference>
<keyword evidence="2" id="KW-1185">Reference proteome</keyword>
<dbReference type="Proteomes" id="UP000324222">
    <property type="component" value="Unassembled WGS sequence"/>
</dbReference>
<reference evidence="1 2" key="1">
    <citation type="submission" date="2019-05" db="EMBL/GenBank/DDBJ databases">
        <title>Another draft genome of Portunus trituberculatus and its Hox gene families provides insights of decapod evolution.</title>
        <authorList>
            <person name="Jeong J.-H."/>
            <person name="Song I."/>
            <person name="Kim S."/>
            <person name="Choi T."/>
            <person name="Kim D."/>
            <person name="Ryu S."/>
            <person name="Kim W."/>
        </authorList>
    </citation>
    <scope>NUCLEOTIDE SEQUENCE [LARGE SCALE GENOMIC DNA]</scope>
    <source>
        <tissue evidence="1">Muscle</tissue>
    </source>
</reference>
<evidence type="ECO:0000313" key="2">
    <source>
        <dbReference type="Proteomes" id="UP000324222"/>
    </source>
</evidence>
<gene>
    <name evidence="1" type="ORF">E2C01_032096</name>
</gene>
<dbReference type="AlphaFoldDB" id="A0A5B7EZF0"/>
<comment type="caution">
    <text evidence="1">The sequence shown here is derived from an EMBL/GenBank/DDBJ whole genome shotgun (WGS) entry which is preliminary data.</text>
</comment>
<proteinExistence type="predicted"/>
<organism evidence="1 2">
    <name type="scientific">Portunus trituberculatus</name>
    <name type="common">Swimming crab</name>
    <name type="synonym">Neptunus trituberculatus</name>
    <dbReference type="NCBI Taxonomy" id="210409"/>
    <lineage>
        <taxon>Eukaryota</taxon>
        <taxon>Metazoa</taxon>
        <taxon>Ecdysozoa</taxon>
        <taxon>Arthropoda</taxon>
        <taxon>Crustacea</taxon>
        <taxon>Multicrustacea</taxon>
        <taxon>Malacostraca</taxon>
        <taxon>Eumalacostraca</taxon>
        <taxon>Eucarida</taxon>
        <taxon>Decapoda</taxon>
        <taxon>Pleocyemata</taxon>
        <taxon>Brachyura</taxon>
        <taxon>Eubrachyura</taxon>
        <taxon>Portunoidea</taxon>
        <taxon>Portunidae</taxon>
        <taxon>Portuninae</taxon>
        <taxon>Portunus</taxon>
    </lineage>
</organism>
<name>A0A5B7EZF0_PORTR</name>
<evidence type="ECO:0000313" key="1">
    <source>
        <dbReference type="EMBL" id="MPC38587.1"/>
    </source>
</evidence>
<protein>
    <submittedName>
        <fullName evidence="1">Uncharacterized protein</fullName>
    </submittedName>
</protein>